<keyword evidence="2" id="KW-1185">Reference proteome</keyword>
<organism evidence="1 2">
    <name type="scientific">Fibrella aquatilis</name>
    <dbReference type="NCBI Taxonomy" id="2817059"/>
    <lineage>
        <taxon>Bacteria</taxon>
        <taxon>Pseudomonadati</taxon>
        <taxon>Bacteroidota</taxon>
        <taxon>Cytophagia</taxon>
        <taxon>Cytophagales</taxon>
        <taxon>Spirosomataceae</taxon>
        <taxon>Fibrella</taxon>
    </lineage>
</organism>
<comment type="caution">
    <text evidence="1">The sequence shown here is derived from an EMBL/GenBank/DDBJ whole genome shotgun (WGS) entry which is preliminary data.</text>
</comment>
<dbReference type="Proteomes" id="UP000664795">
    <property type="component" value="Unassembled WGS sequence"/>
</dbReference>
<protein>
    <submittedName>
        <fullName evidence="1">Uncharacterized protein</fullName>
    </submittedName>
</protein>
<dbReference type="EMBL" id="JAFMYU010000018">
    <property type="protein sequence ID" value="MBO0933293.1"/>
    <property type="molecule type" value="Genomic_DNA"/>
</dbReference>
<evidence type="ECO:0000313" key="2">
    <source>
        <dbReference type="Proteomes" id="UP000664795"/>
    </source>
</evidence>
<evidence type="ECO:0000313" key="1">
    <source>
        <dbReference type="EMBL" id="MBO0933293.1"/>
    </source>
</evidence>
<proteinExistence type="predicted"/>
<gene>
    <name evidence="1" type="ORF">J2I48_19945</name>
</gene>
<dbReference type="RefSeq" id="WP_207337250.1">
    <property type="nucleotide sequence ID" value="NZ_JAFMYU010000018.1"/>
</dbReference>
<reference evidence="1 2" key="1">
    <citation type="submission" date="2021-03" db="EMBL/GenBank/DDBJ databases">
        <title>Fibrella sp. HMF5036 genome sequencing and assembly.</title>
        <authorList>
            <person name="Kang H."/>
            <person name="Kim H."/>
            <person name="Bae S."/>
            <person name="Joh K."/>
        </authorList>
    </citation>
    <scope>NUCLEOTIDE SEQUENCE [LARGE SCALE GENOMIC DNA]</scope>
    <source>
        <strain evidence="1 2">HMF5036</strain>
    </source>
</reference>
<accession>A0A939K199</accession>
<dbReference type="AlphaFoldDB" id="A0A939K199"/>
<sequence>MQTLLDRFDKKTPYYPNRYRDMIDKLSRKRAFDTSSGTEEEKFSQGKIFANYYECFLYAAVLGIRQNYRVPLDRATEGTKFIAVEFWRPRPLVEYVFMALLALSDIELIDLEEMDEDQIDSKAFDLIKLIEEYACGGFDLMQSRLVDEPQLFENPYGAVGFLNSLERSAMN</sequence>
<name>A0A939K199_9BACT</name>